<feature type="domain" description="Phospholipase/carboxylesterase/thioesterase" evidence="3">
    <location>
        <begin position="13"/>
        <end position="203"/>
    </location>
</feature>
<dbReference type="RefSeq" id="WP_188418206.1">
    <property type="nucleotide sequence ID" value="NZ_BMDO01000010.1"/>
</dbReference>
<evidence type="ECO:0000313" key="4">
    <source>
        <dbReference type="EMBL" id="GGI52094.1"/>
    </source>
</evidence>
<dbReference type="EMBL" id="BMDO01000010">
    <property type="protein sequence ID" value="GGI52094.1"/>
    <property type="molecule type" value="Genomic_DNA"/>
</dbReference>
<dbReference type="PANTHER" id="PTHR10655">
    <property type="entry name" value="LYSOPHOSPHOLIPASE-RELATED"/>
    <property type="match status" value="1"/>
</dbReference>
<evidence type="ECO:0000313" key="5">
    <source>
        <dbReference type="Proteomes" id="UP000662074"/>
    </source>
</evidence>
<gene>
    <name evidence="4" type="ORF">GCM10011425_33060</name>
</gene>
<dbReference type="InterPro" id="IPR003140">
    <property type="entry name" value="PLipase/COase/thioEstase"/>
</dbReference>
<protein>
    <submittedName>
        <fullName evidence="4">Phospholipase/carboxylesterase</fullName>
    </submittedName>
</protein>
<keyword evidence="2" id="KW-0378">Hydrolase</keyword>
<dbReference type="PANTHER" id="PTHR10655:SF17">
    <property type="entry name" value="LYSOPHOSPHOLIPASE-LIKE PROTEIN 1"/>
    <property type="match status" value="1"/>
</dbReference>
<comment type="caution">
    <text evidence="4">The sequence shown here is derived from an EMBL/GenBank/DDBJ whole genome shotgun (WGS) entry which is preliminary data.</text>
</comment>
<evidence type="ECO:0000256" key="1">
    <source>
        <dbReference type="ARBA" id="ARBA00006499"/>
    </source>
</evidence>
<dbReference type="AlphaFoldDB" id="A0A917JE76"/>
<evidence type="ECO:0000259" key="3">
    <source>
        <dbReference type="Pfam" id="PF02230"/>
    </source>
</evidence>
<dbReference type="InterPro" id="IPR029058">
    <property type="entry name" value="AB_hydrolase_fold"/>
</dbReference>
<proteinExistence type="inferred from homology"/>
<dbReference type="InterPro" id="IPR050565">
    <property type="entry name" value="LYPA1-2/EST-like"/>
</dbReference>
<comment type="similarity">
    <text evidence="1">Belongs to the AB hydrolase superfamily. AB hydrolase 2 family.</text>
</comment>
<reference evidence="4" key="2">
    <citation type="submission" date="2020-09" db="EMBL/GenBank/DDBJ databases">
        <authorList>
            <person name="Sun Q."/>
            <person name="Sedlacek I."/>
        </authorList>
    </citation>
    <scope>NUCLEOTIDE SEQUENCE</scope>
    <source>
        <strain evidence="4">CCM 8711</strain>
    </source>
</reference>
<evidence type="ECO:0000256" key="2">
    <source>
        <dbReference type="ARBA" id="ARBA00022801"/>
    </source>
</evidence>
<dbReference type="Pfam" id="PF02230">
    <property type="entry name" value="Abhydrolase_2"/>
    <property type="match status" value="1"/>
</dbReference>
<accession>A0A917JE76</accession>
<reference evidence="4" key="1">
    <citation type="journal article" date="2014" name="Int. J. Syst. Evol. Microbiol.">
        <title>Complete genome sequence of Corynebacterium casei LMG S-19264T (=DSM 44701T), isolated from a smear-ripened cheese.</title>
        <authorList>
            <consortium name="US DOE Joint Genome Institute (JGI-PGF)"/>
            <person name="Walter F."/>
            <person name="Albersmeier A."/>
            <person name="Kalinowski J."/>
            <person name="Ruckert C."/>
        </authorList>
    </citation>
    <scope>NUCLEOTIDE SEQUENCE</scope>
    <source>
        <strain evidence="4">CCM 8711</strain>
    </source>
</reference>
<sequence length="207" mass="22308">MYTHSNQYKTAGAPAATAKGALVMLHGRGGTASNILSLARELNVASFALYAPQATNDSWYPYSFMAPDEQNEPALDSALQVIGDLVQQIVKDGIPEEKIFFMGFSQGACLTLEYIARNARRFGGAIAFTGGLVGEQLNLANYTGNFDGTPILITTGNPDPHVPLSRVEESVTILQQHKASVTLKVYPGRPHTITQDEIDLANTLILI</sequence>
<dbReference type="SUPFAM" id="SSF53474">
    <property type="entry name" value="alpha/beta-Hydrolases"/>
    <property type="match status" value="1"/>
</dbReference>
<organism evidence="4 5">
    <name type="scientific">Mucilaginibacter galii</name>
    <dbReference type="NCBI Taxonomy" id="2005073"/>
    <lineage>
        <taxon>Bacteria</taxon>
        <taxon>Pseudomonadati</taxon>
        <taxon>Bacteroidota</taxon>
        <taxon>Sphingobacteriia</taxon>
        <taxon>Sphingobacteriales</taxon>
        <taxon>Sphingobacteriaceae</taxon>
        <taxon>Mucilaginibacter</taxon>
    </lineage>
</organism>
<dbReference type="GO" id="GO:0016787">
    <property type="term" value="F:hydrolase activity"/>
    <property type="evidence" value="ECO:0007669"/>
    <property type="project" value="UniProtKB-KW"/>
</dbReference>
<keyword evidence="5" id="KW-1185">Reference proteome</keyword>
<name>A0A917JE76_9SPHI</name>
<dbReference type="Gene3D" id="3.40.50.1820">
    <property type="entry name" value="alpha/beta hydrolase"/>
    <property type="match status" value="1"/>
</dbReference>
<dbReference type="Proteomes" id="UP000662074">
    <property type="component" value="Unassembled WGS sequence"/>
</dbReference>